<feature type="domain" description="HTH myb-type" evidence="2">
    <location>
        <begin position="211"/>
        <end position="257"/>
    </location>
</feature>
<feature type="domain" description="Myb-like" evidence="1">
    <location>
        <begin position="203"/>
        <end position="253"/>
    </location>
</feature>
<dbReference type="SUPFAM" id="SSF46689">
    <property type="entry name" value="Homeodomain-like"/>
    <property type="match status" value="2"/>
</dbReference>
<dbReference type="EMBL" id="CAMPGE010000337">
    <property type="protein sequence ID" value="CAI2359082.1"/>
    <property type="molecule type" value="Genomic_DNA"/>
</dbReference>
<sequence>MKFTPEEDKLLVELKQKYPDVPMIKLSKYFKDRNAKSLYYRWDKLNSTYVQGQWDDSEKTQLFEKVFDIASTNVELILKSLDVKRKKRDVQKQISKIKEIASKVYLGIDCQFNEDTCKLERKREFKAQAKSQNKRIKVEDTYDAIDTIQNIHKTSKKGLVKEEFKHEADNLLSNSLDETRANAFKTLPEGLSRDDFLKHIDSLPSGEGTEWTTQEDQNLLQLYQELGSNWTRISVFTDDRSAERSKQRFCSLLLWGAYNFQQKIKIETPLKSHSKSISTCLKMLLKELTGRQKEKGLTSKIKLESGANISESDYSDNSEFCY</sequence>
<evidence type="ECO:0000313" key="4">
    <source>
        <dbReference type="Proteomes" id="UP001295684"/>
    </source>
</evidence>
<dbReference type="Pfam" id="PF13921">
    <property type="entry name" value="Myb_DNA-bind_6"/>
    <property type="match status" value="1"/>
</dbReference>
<dbReference type="PROSITE" id="PS50090">
    <property type="entry name" value="MYB_LIKE"/>
    <property type="match status" value="1"/>
</dbReference>
<dbReference type="SMART" id="SM00717">
    <property type="entry name" value="SANT"/>
    <property type="match status" value="2"/>
</dbReference>
<dbReference type="InterPro" id="IPR017930">
    <property type="entry name" value="Myb_dom"/>
</dbReference>
<evidence type="ECO:0008006" key="5">
    <source>
        <dbReference type="Google" id="ProtNLM"/>
    </source>
</evidence>
<accession>A0AAD1TYZ4</accession>
<name>A0AAD1TYZ4_EUPCR</name>
<dbReference type="AlphaFoldDB" id="A0AAD1TYZ4"/>
<comment type="caution">
    <text evidence="3">The sequence shown here is derived from an EMBL/GenBank/DDBJ whole genome shotgun (WGS) entry which is preliminary data.</text>
</comment>
<evidence type="ECO:0000259" key="2">
    <source>
        <dbReference type="PROSITE" id="PS51294"/>
    </source>
</evidence>
<dbReference type="Pfam" id="PF00249">
    <property type="entry name" value="Myb_DNA-binding"/>
    <property type="match status" value="1"/>
</dbReference>
<evidence type="ECO:0000313" key="3">
    <source>
        <dbReference type="EMBL" id="CAI2359082.1"/>
    </source>
</evidence>
<dbReference type="Gene3D" id="1.10.10.60">
    <property type="entry name" value="Homeodomain-like"/>
    <property type="match status" value="1"/>
</dbReference>
<organism evidence="3 4">
    <name type="scientific">Euplotes crassus</name>
    <dbReference type="NCBI Taxonomy" id="5936"/>
    <lineage>
        <taxon>Eukaryota</taxon>
        <taxon>Sar</taxon>
        <taxon>Alveolata</taxon>
        <taxon>Ciliophora</taxon>
        <taxon>Intramacronucleata</taxon>
        <taxon>Spirotrichea</taxon>
        <taxon>Hypotrichia</taxon>
        <taxon>Euplotida</taxon>
        <taxon>Euplotidae</taxon>
        <taxon>Moneuplotes</taxon>
    </lineage>
</organism>
<dbReference type="Proteomes" id="UP001295684">
    <property type="component" value="Unassembled WGS sequence"/>
</dbReference>
<gene>
    <name evidence="3" type="ORF">ECRASSUSDP1_LOCUS367</name>
</gene>
<evidence type="ECO:0000259" key="1">
    <source>
        <dbReference type="PROSITE" id="PS50090"/>
    </source>
</evidence>
<dbReference type="InterPro" id="IPR009057">
    <property type="entry name" value="Homeodomain-like_sf"/>
</dbReference>
<protein>
    <recommendedName>
        <fullName evidence="5">Myb-like domain-containing protein</fullName>
    </recommendedName>
</protein>
<dbReference type="CDD" id="cd00167">
    <property type="entry name" value="SANT"/>
    <property type="match status" value="2"/>
</dbReference>
<dbReference type="InterPro" id="IPR001005">
    <property type="entry name" value="SANT/Myb"/>
</dbReference>
<proteinExistence type="predicted"/>
<keyword evidence="4" id="KW-1185">Reference proteome</keyword>
<reference evidence="3" key="1">
    <citation type="submission" date="2023-07" db="EMBL/GenBank/DDBJ databases">
        <authorList>
            <consortium name="AG Swart"/>
            <person name="Singh M."/>
            <person name="Singh A."/>
            <person name="Seah K."/>
            <person name="Emmerich C."/>
        </authorList>
    </citation>
    <scope>NUCLEOTIDE SEQUENCE</scope>
    <source>
        <strain evidence="3">DP1</strain>
    </source>
</reference>
<dbReference type="PROSITE" id="PS51294">
    <property type="entry name" value="HTH_MYB"/>
    <property type="match status" value="1"/>
</dbReference>